<protein>
    <submittedName>
        <fullName evidence="11">RING-H2 finger protein ATL56-like</fullName>
    </submittedName>
</protein>
<dbReference type="AlphaFoldDB" id="A0AAQ3QDT5"/>
<dbReference type="InterPro" id="IPR001841">
    <property type="entry name" value="Znf_RING"/>
</dbReference>
<keyword evidence="6 9" id="KW-1133">Transmembrane helix</keyword>
<evidence type="ECO:0000256" key="3">
    <source>
        <dbReference type="ARBA" id="ARBA00022723"/>
    </source>
</evidence>
<keyword evidence="4 8" id="KW-0863">Zinc-finger</keyword>
<evidence type="ECO:0000256" key="8">
    <source>
        <dbReference type="PROSITE-ProRule" id="PRU00175"/>
    </source>
</evidence>
<keyword evidence="5" id="KW-0862">Zinc</keyword>
<feature type="domain" description="RING-type" evidence="10">
    <location>
        <begin position="131"/>
        <end position="173"/>
    </location>
</feature>
<keyword evidence="3" id="KW-0479">Metal-binding</keyword>
<dbReference type="SMART" id="SM00184">
    <property type="entry name" value="RING"/>
    <property type="match status" value="1"/>
</dbReference>
<sequence length="195" mass="21292">MAQIGHRRRPVLDPDLPLASATTQREAAHPSEAAAKPRGGARVLSFVLQTFVMVVALVLFFLFAGVAAVVLFHLCIAGRAFRRRRRLTPVADYDAPYAISSGLSPAKLKGLPWFEYSCESAASPPWPPPDCSVCLERVKEGERCRALPPCGHVFHVDCVDRWLVRSSGCPICRARVGVATPELVIDRPVGCLILH</sequence>
<dbReference type="Pfam" id="PF13639">
    <property type="entry name" value="zf-RING_2"/>
    <property type="match status" value="1"/>
</dbReference>
<evidence type="ECO:0000256" key="1">
    <source>
        <dbReference type="ARBA" id="ARBA00004370"/>
    </source>
</evidence>
<keyword evidence="12" id="KW-1185">Reference proteome</keyword>
<evidence type="ECO:0000259" key="10">
    <source>
        <dbReference type="PROSITE" id="PS50089"/>
    </source>
</evidence>
<feature type="transmembrane region" description="Helical" evidence="9">
    <location>
        <begin position="51"/>
        <end position="76"/>
    </location>
</feature>
<evidence type="ECO:0000256" key="6">
    <source>
        <dbReference type="ARBA" id="ARBA00022989"/>
    </source>
</evidence>
<dbReference type="PANTHER" id="PTHR46539:SF9">
    <property type="entry name" value="RING-H2 FINGER PROTEIN ATL56"/>
    <property type="match status" value="1"/>
</dbReference>
<accession>A0AAQ3QDT5</accession>
<evidence type="ECO:0000256" key="2">
    <source>
        <dbReference type="ARBA" id="ARBA00022692"/>
    </source>
</evidence>
<dbReference type="Proteomes" id="UP001327560">
    <property type="component" value="Chromosome 4"/>
</dbReference>
<dbReference type="EMBL" id="CP136893">
    <property type="protein sequence ID" value="WOL05533.1"/>
    <property type="molecule type" value="Genomic_DNA"/>
</dbReference>
<organism evidence="11 12">
    <name type="scientific">Canna indica</name>
    <name type="common">Indian-shot</name>
    <dbReference type="NCBI Taxonomy" id="4628"/>
    <lineage>
        <taxon>Eukaryota</taxon>
        <taxon>Viridiplantae</taxon>
        <taxon>Streptophyta</taxon>
        <taxon>Embryophyta</taxon>
        <taxon>Tracheophyta</taxon>
        <taxon>Spermatophyta</taxon>
        <taxon>Magnoliopsida</taxon>
        <taxon>Liliopsida</taxon>
        <taxon>Zingiberales</taxon>
        <taxon>Cannaceae</taxon>
        <taxon>Canna</taxon>
    </lineage>
</organism>
<keyword evidence="2 9" id="KW-0812">Transmembrane</keyword>
<evidence type="ECO:0000256" key="5">
    <source>
        <dbReference type="ARBA" id="ARBA00022833"/>
    </source>
</evidence>
<evidence type="ECO:0000313" key="11">
    <source>
        <dbReference type="EMBL" id="WOL05533.1"/>
    </source>
</evidence>
<comment type="subcellular location">
    <subcellularLocation>
        <location evidence="1">Membrane</location>
    </subcellularLocation>
</comment>
<dbReference type="SUPFAM" id="SSF57850">
    <property type="entry name" value="RING/U-box"/>
    <property type="match status" value="1"/>
</dbReference>
<dbReference type="InterPro" id="IPR013083">
    <property type="entry name" value="Znf_RING/FYVE/PHD"/>
</dbReference>
<keyword evidence="7 9" id="KW-0472">Membrane</keyword>
<name>A0AAQ3QDT5_9LILI</name>
<evidence type="ECO:0000256" key="9">
    <source>
        <dbReference type="SAM" id="Phobius"/>
    </source>
</evidence>
<dbReference type="PROSITE" id="PS50089">
    <property type="entry name" value="ZF_RING_2"/>
    <property type="match status" value="1"/>
</dbReference>
<dbReference type="PANTHER" id="PTHR46539">
    <property type="entry name" value="E3 UBIQUITIN-PROTEIN LIGASE ATL42"/>
    <property type="match status" value="1"/>
</dbReference>
<evidence type="ECO:0000313" key="12">
    <source>
        <dbReference type="Proteomes" id="UP001327560"/>
    </source>
</evidence>
<dbReference type="Gene3D" id="3.30.40.10">
    <property type="entry name" value="Zinc/RING finger domain, C3HC4 (zinc finger)"/>
    <property type="match status" value="1"/>
</dbReference>
<dbReference type="GO" id="GO:0008270">
    <property type="term" value="F:zinc ion binding"/>
    <property type="evidence" value="ECO:0007669"/>
    <property type="project" value="UniProtKB-KW"/>
</dbReference>
<gene>
    <name evidence="11" type="ORF">Cni_G14262</name>
</gene>
<dbReference type="GO" id="GO:0016020">
    <property type="term" value="C:membrane"/>
    <property type="evidence" value="ECO:0007669"/>
    <property type="project" value="UniProtKB-SubCell"/>
</dbReference>
<evidence type="ECO:0000256" key="4">
    <source>
        <dbReference type="ARBA" id="ARBA00022771"/>
    </source>
</evidence>
<evidence type="ECO:0000256" key="7">
    <source>
        <dbReference type="ARBA" id="ARBA00023136"/>
    </source>
</evidence>
<reference evidence="11 12" key="1">
    <citation type="submission" date="2023-10" db="EMBL/GenBank/DDBJ databases">
        <title>Chromosome-scale genome assembly provides insights into flower coloration mechanisms of Canna indica.</title>
        <authorList>
            <person name="Li C."/>
        </authorList>
    </citation>
    <scope>NUCLEOTIDE SEQUENCE [LARGE SCALE GENOMIC DNA]</scope>
    <source>
        <tissue evidence="11">Flower</tissue>
    </source>
</reference>
<proteinExistence type="predicted"/>